<feature type="region of interest" description="Disordered" evidence="2">
    <location>
        <begin position="3934"/>
        <end position="4078"/>
    </location>
</feature>
<feature type="compositionally biased region" description="Low complexity" evidence="2">
    <location>
        <begin position="2516"/>
        <end position="2529"/>
    </location>
</feature>
<evidence type="ECO:0000313" key="4">
    <source>
        <dbReference type="EMBL" id="GGO98249.1"/>
    </source>
</evidence>
<organism evidence="4 5">
    <name type="scientific">Wenjunlia tyrosinilytica</name>
    <dbReference type="NCBI Taxonomy" id="1544741"/>
    <lineage>
        <taxon>Bacteria</taxon>
        <taxon>Bacillati</taxon>
        <taxon>Actinomycetota</taxon>
        <taxon>Actinomycetes</taxon>
        <taxon>Kitasatosporales</taxon>
        <taxon>Streptomycetaceae</taxon>
        <taxon>Wenjunlia</taxon>
    </lineage>
</organism>
<feature type="compositionally biased region" description="Basic and acidic residues" evidence="2">
    <location>
        <begin position="1730"/>
        <end position="1740"/>
    </location>
</feature>
<feature type="compositionally biased region" description="Polar residues" evidence="2">
    <location>
        <begin position="1771"/>
        <end position="1781"/>
    </location>
</feature>
<feature type="region of interest" description="Disordered" evidence="2">
    <location>
        <begin position="1730"/>
        <end position="1906"/>
    </location>
</feature>
<gene>
    <name evidence="4" type="ORF">GCM10012280_61930</name>
</gene>
<feature type="compositionally biased region" description="Low complexity" evidence="2">
    <location>
        <begin position="3613"/>
        <end position="3640"/>
    </location>
</feature>
<dbReference type="PROSITE" id="PS51194">
    <property type="entry name" value="HELICASE_CTER"/>
    <property type="match status" value="1"/>
</dbReference>
<keyword evidence="5" id="KW-1185">Reference proteome</keyword>
<feature type="region of interest" description="Disordered" evidence="2">
    <location>
        <begin position="2499"/>
        <end position="2549"/>
    </location>
</feature>
<feature type="compositionally biased region" description="Low complexity" evidence="2">
    <location>
        <begin position="4045"/>
        <end position="4058"/>
    </location>
</feature>
<evidence type="ECO:0000256" key="2">
    <source>
        <dbReference type="SAM" id="MobiDB-lite"/>
    </source>
</evidence>
<feature type="compositionally biased region" description="Low complexity" evidence="2">
    <location>
        <begin position="4333"/>
        <end position="4345"/>
    </location>
</feature>
<feature type="region of interest" description="Disordered" evidence="2">
    <location>
        <begin position="3609"/>
        <end position="3710"/>
    </location>
</feature>
<feature type="compositionally biased region" description="Low complexity" evidence="2">
    <location>
        <begin position="4139"/>
        <end position="4154"/>
    </location>
</feature>
<feature type="domain" description="Helicase C-terminal" evidence="3">
    <location>
        <begin position="1246"/>
        <end position="1437"/>
    </location>
</feature>
<feature type="compositionally biased region" description="Low complexity" evidence="2">
    <location>
        <begin position="4009"/>
        <end position="4033"/>
    </location>
</feature>
<protein>
    <recommendedName>
        <fullName evidence="3">Helicase C-terminal domain-containing protein</fullName>
    </recommendedName>
</protein>
<feature type="region of interest" description="Disordered" evidence="2">
    <location>
        <begin position="3432"/>
        <end position="3494"/>
    </location>
</feature>
<dbReference type="SMART" id="SM00487">
    <property type="entry name" value="DEXDc"/>
    <property type="match status" value="1"/>
</dbReference>
<feature type="region of interest" description="Disordered" evidence="2">
    <location>
        <begin position="4283"/>
        <end position="4377"/>
    </location>
</feature>
<dbReference type="InterPro" id="IPR029063">
    <property type="entry name" value="SAM-dependent_MTases_sf"/>
</dbReference>
<dbReference type="GO" id="GO:0005524">
    <property type="term" value="F:ATP binding"/>
    <property type="evidence" value="ECO:0007669"/>
    <property type="project" value="InterPro"/>
</dbReference>
<feature type="region of interest" description="Disordered" evidence="2">
    <location>
        <begin position="2826"/>
        <end position="2984"/>
    </location>
</feature>
<accession>A0A917ZX18</accession>
<feature type="region of interest" description="Disordered" evidence="2">
    <location>
        <begin position="2278"/>
        <end position="2313"/>
    </location>
</feature>
<feature type="compositionally biased region" description="Low complexity" evidence="2">
    <location>
        <begin position="2914"/>
        <end position="2929"/>
    </location>
</feature>
<feature type="compositionally biased region" description="Polar residues" evidence="2">
    <location>
        <begin position="4367"/>
        <end position="4377"/>
    </location>
</feature>
<reference evidence="4" key="2">
    <citation type="submission" date="2020-09" db="EMBL/GenBank/DDBJ databases">
        <authorList>
            <person name="Sun Q."/>
            <person name="Zhou Y."/>
        </authorList>
    </citation>
    <scope>NUCLEOTIDE SEQUENCE</scope>
    <source>
        <strain evidence="4">CGMCC 4.7201</strain>
    </source>
</reference>
<feature type="compositionally biased region" description="Acidic residues" evidence="2">
    <location>
        <begin position="3642"/>
        <end position="3661"/>
    </location>
</feature>
<feature type="region of interest" description="Disordered" evidence="2">
    <location>
        <begin position="3161"/>
        <end position="3181"/>
    </location>
</feature>
<dbReference type="Proteomes" id="UP000641932">
    <property type="component" value="Unassembled WGS sequence"/>
</dbReference>
<feature type="compositionally biased region" description="Low complexity" evidence="2">
    <location>
        <begin position="2291"/>
        <end position="2301"/>
    </location>
</feature>
<feature type="compositionally biased region" description="Basic and acidic residues" evidence="2">
    <location>
        <begin position="4182"/>
        <end position="4193"/>
    </location>
</feature>
<feature type="compositionally biased region" description="Low complexity" evidence="2">
    <location>
        <begin position="1748"/>
        <end position="1768"/>
    </location>
</feature>
<feature type="compositionally biased region" description="Low complexity" evidence="2">
    <location>
        <begin position="3934"/>
        <end position="3944"/>
    </location>
</feature>
<name>A0A917ZX18_9ACTN</name>
<sequence>MLRALEREQRPATEEEQRTLARWSGWGALPVIFNPRPARAAFGPDEDERFERAAARWDAVSDLREQIRALLSEDEWAAARRNTINAHYTDADLVRSIWGAVRGLGFTGGRVLEPGSGSGNFIGFAPILTSTPVQMTGVEVEPTTAAIARHLYPDAEIITSGLEEVPLADGAFDGVVGNVPFGRYKRFDKVHNADLSLSIHDHFVLKSLYATRPGGVVALITSRYTMDAEKPDARERMYQLGDLVGAVRLPARAHMAAAGTDVVTDVLFLRRRMPGEEPGDKTWLTSRKRVLPGHDDELAVNSYFDAHPEYVLGELRAGSREWGPEVTVVGRTDQAPAESLAAAAAAIAVEARAAGLTAAADERTEPVQTIVTGGTEGALGLDAEGNPTIIDGGRPVPLEIHPDQREQLVQLIRLKGLTLALYAAEADTPEPGETPQLAALRAELRVAWRDYRKNHPPLTKPRQHYIFTPPEARAQATAQGLKDVPAAWKQRTAFAWIDDDPDASLLFGLEEWDEATGKGTEQKVLLSRVLEPRTLPSRANSHEDAIALAMEYDGGRLDMSRVASLLGLDEESAAAQCADAGLAYRDPLQGDAWEPRHRYLSGNVRAKLAAARERAAEDPTFQGNVSALERVQPADLAPSEIKAKIGAPWIPVDVYNDFLAHLGFDDASVLHAGGTVWEVRGAKNGDLARTEWGTGSRPTQDLFTSLLRQTESTIQVTYRDREGRTYVDKEATDAAQEKAKLIAEAFEDWVWDDETRAARLAGIYNEQFNNMVLPEYAGSALTLPGLISDWTMKEHQNAAIRRIVNEPTALLAHVVGAGKTATMAAGAMELRRTGLATKPCLIVPNHMLKQWSREFRQLYPNAKILAITASDLNKKRRAKFMGRIAGGDWDAVILTHEAFTRVPLRPDTQRAYLDREMKSLRDQLDVAAEAGMHRNTVKQIEESLANAEAKLQQQIDSMDDEIGVFLEDTGIDYVFLDEAHEFKNLRTVSAIPGAAIQGSAKATKLHMVLDYLRTTNESERVATLATGTPIANSLTEAYVLKRYLAPQLLEEMGLDAFDNWAATFGEVVSQLEPDPKGDGYKYKARFSRFFNVPELMAAYRVFADVQMAEDLDLPTPPVRENEDGQRGETILIPPTPAQRQFIKELPHKPWVRKPGGVLKALGEGLRASVDLDLVDATEALRNLGLNITAEDISSEDPTYGGRVLDMEKVRDLADAAAVDMRSVGGSKEMGSKIPYAAEKIAEIWQETKDIVYPVSGDNPTPQDLPGGLQLVFLDEGTPGSTAKHAADLYADLRDELVARGMPRESIRFIHEAGTDRKKEKLFADCRAGRVRVLIGSTQKMGTGTNIQDRAVALHHLSYPWRPADMAQRDGRIERRGNLNAPWIDNTPDHVRILYYITERTFDEFRLTTLARKARFIGQIQRKDFSAREIEDIGADAINLGMLSALASGDPAILQLAEATAERARLQGLARSWDRQQDTRTQQLSDIDEFLGRADVALEGMRAAAPNRRPTTGDDFAMTVGDATYRSRDAAANALGARMVAIAGDQSIRPGERVPVGTFGGQDFHAEIAYGASGRRQMRLRFGWGYVVPLGQREDRAQWQASSVTQSNGRGAIQSLEHFLNHLDDDLSKLEKSTESLRGRREEIADNLRPKDENPYRIQARSKEREEKALGKLVVANEKEAALAERVERAASVNQDAAEEVNEELEALRGHIASLRQIIADEHEVQARARGLVQDENRPDDAPNPDAPTPAEKAAAEAFAQDMADAFFPEGSTESPTASPSTGGAEPRQEDPPAEAQDQPGPDAEPVQSDPEPAAPGEPEGEPSPEPVTPEASGDSETAEQESREQQFQEAVDDLLSGAAEPEGNAPDAGDGQQGTPDAAPDDDPRIAVPAGYQPFSDSSVELVPGDVVREGRPQYMEDRHLQYRTVVIVEGPDPWDGYYICRPQNRSGTSRVHPREIVAVPDGSRLLESSAPVAQEEPAPAPPEAADEEQAPLQDLIDLFGDRVSVTHIGGEPTGQQPEPDAAEAEAPEQGPEQQEPDLPTAAEPGAAPAAEETTVARDEPEQHTGPSPAMARCAAVLRYYEPLLQRHKLSGREAVAFIDRPGVGYRYEPGNPLPDLMAEIGKVAERVGGSYRVSYNEWVNYSVGERRQQQSDTLTNLNLDLMTLYSGETEPLLMVDLEAILAAPGTVVELPSEAEIEAEEAAAARIVINHDAEGTEVRNTPRGGDQRIRDALNDLDFNWSRRQQKWYMRRDTPFEDRDTAVQALRAAFERLGVAYTYNGPDPQDTEETAEAAPQETEAPTGPVQSEPAADVSATHAAAIAPVRQSAGWAIMAVLSDDQVRGLVSAVAVDGQTVSTQSRRLLGDRVRQWIAEQRQTPTTAFYASDSSELPSALRGGGDVRLSTHINGLTIDQGNVSFRTPWEHLPAWIDAAVAHDTATRSSDLPAWRYGRLDHEIHFRIDERNESAALALRALATALRETAPPTDEQFAEARAKFAPLATAADAEPEPGTEDPELDLSAAEEPADAPADTMEPQDGPEDSDTDGTDTVPDAEDTVIVQTPDGPGTVIGTDDGDLVLVTTGSGTRVWEVSEVQWPDGAARPENTERAVKERQNAADAAQAATAEGIELRYGNGNRLVDLDTEAGHGTVVDADGAVIGWVRARTGDDGRRYWWAQDARGGTPDDMPFHEALPASAGVPAIRAAGTIRSELHAVKEPAHRAPIPAEYAAREVRLTTAQVPELRRLVLDATYSDGTPIEPPEWVASHRKYVLNTAQMRALGDAAQAAADAFPGVTAEERRTARVLRNAAERFEFEVYDTARWRATIAPIGETDPYVGPYQPRPRPETPDAPQETADVPAPAPELAATETQTSAGTEAEPPAPADTDTPEPTAETEAAPADPQPEDRADTAPDTPAPDPALTADTPPGPTGAEPQDAGADDEETQLDLFPSETPEAPAPARRPGSRRRTGRKEPAIHPGAEGGPEDGRLGVYGHAGHGVCDRCGTPDTERYTMVWSWHLRTEDGGAMAAECGSCVELTTGLSYKEYRRQADVAEARRGGRRIVPTPYAKGDVTGSRTAENEWTYVHQPTGSRYRLAEETPSGYRGFVLRDLHGISQGTGVSTNSGYELAERAALGRTAETHPNDSDDWVFFGYRTSKVTLHEGESINTQHPNAPRRNRAPFEHGPRWDITVSGTDYQVEMVYQKGQPGEDGHRLEVTAPDGASARYVEWDGVLEWARERVRAPEPEQAAAPLAAPLAEAEEALTTAEGIRDALQNRSTTSALVRAREAWDRARSHYEAGRLTEGDGHLATARSHAIWARFRESARADFQPLKAAARRFHDAVDEILYPGGAGWRPTVGDYVRSRHQYVPESEGFWMKVTAIRADGIRVQSGSTGDAKTVLQPADLGPHADLAWQEQPFRAPGEPRASDQERRAHLGMPPQEAAPEPGLPEPAETQSAPGDSEEEQLDLFAATAPEAPAPPATPEDTAASGTESSGEYSLGLVDGESLTYRGDWDGRYEITLPGTSYLLFLPSIEYRRTKWAVASNDGPDTMSPKRLRRFDDPNEIMPWARAHASKRQTGYVFRDGAWTEAPETIAPEPPTEDAAAEDGQLPLLRADDTAPAPDSAAGEDPAAPDASPAEASAPDDAPAPDDADEDPDQQDQEEAVADEPVPTSVATDVPAVDPPVEDLPAEAPAQEVAESTVDVEDPPAPRSFTETFPLATDARYQLLLTSFEGESPHEGELRYGEATIAAVRLSASGRWFARMTVDGMPADVTDLNGSPLDAAHQGAVMFAVITGEPYGEPPVAADARGPLSRADVLRVELRSAVEQHLRTITVAAARVTPDYGQNPQFQALSTQLGRLGAADVEYHGSRQMASNLTAVQEAVNAWGAALPVDPALDERQHLAFPLLNLLHETMRLHGRLQATLDAMVAERAAAEGQEAAAAVPASAEPARDDNAQQTPAPAPEPADAPGPEQPADEESTDQFAPSREPENPEMATHAQPATPETPEAEETPQAEQETAAAPSAPDAAEPATEASADGEPAPSADDTEPAPATVEPPAAAEPSGELPLWTGPADSDPAEDTVDVVADFHAVKDAWDEHVPADKGTGDDLFAEVEEELHRLEALFAEAVAKVKPAPEPEPAPSAAPAAAVQSTESDSAAAPPPGEPEAAPKDPDPQQSADAVNSALREADAHAPDLRDLPEWQRIQSVRGAFGHLMRVMKERAGEHFGKLMADGRVSDFVRRVSIAACEKVAGWAQAAADKLRRPDERGTNKREELPSAEALLRLGDAAFEYGGPRRSGGGTPPPPANGAPDAIDIPAMRKMGEALDRPMPGATKRVSTAAARGRSTTAKRGGKKTTPGTDQAEHLRRGGAEQQQTRKPNQR</sequence>
<dbReference type="InterPro" id="IPR000330">
    <property type="entry name" value="SNF2_N"/>
</dbReference>
<dbReference type="SUPFAM" id="SSF53335">
    <property type="entry name" value="S-adenosyl-L-methionine-dependent methyltransferases"/>
    <property type="match status" value="1"/>
</dbReference>
<evidence type="ECO:0000256" key="1">
    <source>
        <dbReference type="SAM" id="Coils"/>
    </source>
</evidence>
<dbReference type="PANTHER" id="PTHR41313">
    <property type="entry name" value="ADENINE-SPECIFIC METHYLTRANSFERASE"/>
    <property type="match status" value="1"/>
</dbReference>
<dbReference type="EMBL" id="BMMS01000037">
    <property type="protein sequence ID" value="GGO98249.1"/>
    <property type="molecule type" value="Genomic_DNA"/>
</dbReference>
<dbReference type="SUPFAM" id="SSF52540">
    <property type="entry name" value="P-loop containing nucleoside triphosphate hydrolases"/>
    <property type="match status" value="2"/>
</dbReference>
<feature type="compositionally biased region" description="Pro residues" evidence="2">
    <location>
        <begin position="3956"/>
        <end position="3968"/>
    </location>
</feature>
<keyword evidence="1" id="KW-0175">Coiled coil</keyword>
<dbReference type="Gene3D" id="3.40.50.300">
    <property type="entry name" value="P-loop containing nucleotide triphosphate hydrolases"/>
    <property type="match status" value="2"/>
</dbReference>
<dbReference type="InterPro" id="IPR027417">
    <property type="entry name" value="P-loop_NTPase"/>
</dbReference>
<feature type="coiled-coil region" evidence="1">
    <location>
        <begin position="930"/>
        <end position="961"/>
    </location>
</feature>
<feature type="region of interest" description="Disordered" evidence="2">
    <location>
        <begin position="4127"/>
        <end position="4193"/>
    </location>
</feature>
<feature type="region of interest" description="Disordered" evidence="2">
    <location>
        <begin position="1970"/>
        <end position="1989"/>
    </location>
</feature>
<evidence type="ECO:0000313" key="5">
    <source>
        <dbReference type="Proteomes" id="UP000641932"/>
    </source>
</evidence>
<dbReference type="InterPro" id="IPR052933">
    <property type="entry name" value="DNA_Protect_Modify"/>
</dbReference>
<reference evidence="4" key="1">
    <citation type="journal article" date="2014" name="Int. J. Syst. Evol. Microbiol.">
        <title>Complete genome sequence of Corynebacterium casei LMG S-19264T (=DSM 44701T), isolated from a smear-ripened cheese.</title>
        <authorList>
            <consortium name="US DOE Joint Genome Institute (JGI-PGF)"/>
            <person name="Walter F."/>
            <person name="Albersmeier A."/>
            <person name="Kalinowski J."/>
            <person name="Ruckert C."/>
        </authorList>
    </citation>
    <scope>NUCLEOTIDE SEQUENCE</scope>
    <source>
        <strain evidence="4">CGMCC 4.7201</strain>
    </source>
</reference>
<feature type="compositionally biased region" description="Acidic residues" evidence="2">
    <location>
        <begin position="2504"/>
        <end position="2515"/>
    </location>
</feature>
<comment type="caution">
    <text evidence="4">The sequence shown here is derived from an EMBL/GenBank/DDBJ whole genome shotgun (WGS) entry which is preliminary data.</text>
</comment>
<dbReference type="Gene3D" id="3.40.50.150">
    <property type="entry name" value="Vaccinia Virus protein VP39"/>
    <property type="match status" value="1"/>
</dbReference>
<dbReference type="RefSeq" id="WP_189135155.1">
    <property type="nucleotide sequence ID" value="NZ_BMMS01000037.1"/>
</dbReference>
<proteinExistence type="predicted"/>
<feature type="compositionally biased region" description="Low complexity" evidence="2">
    <location>
        <begin position="2945"/>
        <end position="2957"/>
    </location>
</feature>
<feature type="region of interest" description="Disordered" evidence="2">
    <location>
        <begin position="2006"/>
        <end position="2070"/>
    </location>
</feature>
<feature type="compositionally biased region" description="Low complexity" evidence="2">
    <location>
        <begin position="2858"/>
        <end position="2895"/>
    </location>
</feature>
<feature type="coiled-coil region" evidence="1">
    <location>
        <begin position="1683"/>
        <end position="1717"/>
    </location>
</feature>
<feature type="compositionally biased region" description="Low complexity" evidence="2">
    <location>
        <begin position="3991"/>
        <end position="4001"/>
    </location>
</feature>
<dbReference type="InterPro" id="IPR001650">
    <property type="entry name" value="Helicase_C-like"/>
</dbReference>
<feature type="compositionally biased region" description="Low complexity" evidence="2">
    <location>
        <begin position="3433"/>
        <end position="3448"/>
    </location>
</feature>
<dbReference type="Pfam" id="PF00176">
    <property type="entry name" value="SNF2-rel_dom"/>
    <property type="match status" value="1"/>
</dbReference>
<evidence type="ECO:0000259" key="3">
    <source>
        <dbReference type="PROSITE" id="PS51194"/>
    </source>
</evidence>
<dbReference type="CDD" id="cd02440">
    <property type="entry name" value="AdoMet_MTases"/>
    <property type="match status" value="1"/>
</dbReference>
<feature type="compositionally biased region" description="Low complexity" evidence="2">
    <location>
        <begin position="2028"/>
        <end position="2054"/>
    </location>
</feature>
<dbReference type="PANTHER" id="PTHR41313:SF1">
    <property type="entry name" value="DNA METHYLASE ADENINE-SPECIFIC DOMAIN-CONTAINING PROTEIN"/>
    <property type="match status" value="1"/>
</dbReference>
<dbReference type="InterPro" id="IPR014001">
    <property type="entry name" value="Helicase_ATP-bd"/>
</dbReference>
<feature type="compositionally biased region" description="Acidic residues" evidence="2">
    <location>
        <begin position="2535"/>
        <end position="2549"/>
    </location>
</feature>